<dbReference type="PROSITE" id="PS50893">
    <property type="entry name" value="ABC_TRANSPORTER_2"/>
    <property type="match status" value="1"/>
</dbReference>
<feature type="domain" description="ABC transporter" evidence="4">
    <location>
        <begin position="7"/>
        <end position="237"/>
    </location>
</feature>
<organism evidence="5">
    <name type="scientific">Candidatus Methanomethylicus mesodigestus</name>
    <dbReference type="NCBI Taxonomy" id="1867258"/>
    <lineage>
        <taxon>Archaea</taxon>
        <taxon>Thermoproteota</taxon>
        <taxon>Methanosuratincolia</taxon>
        <taxon>Candidatus Methanomethylicales</taxon>
        <taxon>Candidatus Methanomethylicaceae</taxon>
        <taxon>Candidatus Methanomethylicus</taxon>
    </lineage>
</organism>
<protein>
    <submittedName>
        <fullName evidence="5">ABC transporter ATP-binding protein</fullName>
    </submittedName>
</protein>
<dbReference type="InterPro" id="IPR003439">
    <property type="entry name" value="ABC_transporter-like_ATP-bd"/>
</dbReference>
<evidence type="ECO:0000313" key="5">
    <source>
        <dbReference type="EMBL" id="HFK20844.1"/>
    </source>
</evidence>
<dbReference type="PROSITE" id="PS00211">
    <property type="entry name" value="ABC_TRANSPORTER_1"/>
    <property type="match status" value="1"/>
</dbReference>
<dbReference type="EMBL" id="DSTX01000011">
    <property type="protein sequence ID" value="HFK20844.1"/>
    <property type="molecule type" value="Genomic_DNA"/>
</dbReference>
<dbReference type="InterPro" id="IPR017871">
    <property type="entry name" value="ABC_transporter-like_CS"/>
</dbReference>
<dbReference type="GO" id="GO:0016887">
    <property type="term" value="F:ATP hydrolysis activity"/>
    <property type="evidence" value="ECO:0007669"/>
    <property type="project" value="InterPro"/>
</dbReference>
<dbReference type="InterPro" id="IPR003593">
    <property type="entry name" value="AAA+_ATPase"/>
</dbReference>
<sequence>MHVALALEAHSLTKDFGTVRAVDGIDLSIEEGQIFGLLGPNGSGKSTFMRMMLGLVKPTSGRILVMGMDPQQDPVGVRRAVGYVPEAPRLYDFLTAREYLDFVAEMYGVRQEEKVERIESFLAAFELTGREDEMLSGYSQGMRQKVAIIGALLHKPKLLVLDEPLNGLDPRSAKIVKDLLNKLTEEGVTTIFSTHVLEIAQAICDRIAIMYRGTVLHSGTFEDLKAASGMPGSNLEEVFLKMTGTDDVRGIVEELAK</sequence>
<proteinExistence type="predicted"/>
<gene>
    <name evidence="5" type="ORF">ENS19_06110</name>
</gene>
<evidence type="ECO:0000259" key="4">
    <source>
        <dbReference type="PROSITE" id="PS50893"/>
    </source>
</evidence>
<dbReference type="Gene3D" id="3.40.50.300">
    <property type="entry name" value="P-loop containing nucleotide triphosphate hydrolases"/>
    <property type="match status" value="1"/>
</dbReference>
<dbReference type="GO" id="GO:0005524">
    <property type="term" value="F:ATP binding"/>
    <property type="evidence" value="ECO:0007669"/>
    <property type="project" value="UniProtKB-KW"/>
</dbReference>
<dbReference type="InterPro" id="IPR027417">
    <property type="entry name" value="P-loop_NTPase"/>
</dbReference>
<dbReference type="AlphaFoldDB" id="A0A7C3ESN8"/>
<evidence type="ECO:0000256" key="1">
    <source>
        <dbReference type="ARBA" id="ARBA00022448"/>
    </source>
</evidence>
<dbReference type="SMART" id="SM00382">
    <property type="entry name" value="AAA"/>
    <property type="match status" value="1"/>
</dbReference>
<dbReference type="SUPFAM" id="SSF52540">
    <property type="entry name" value="P-loop containing nucleoside triphosphate hydrolases"/>
    <property type="match status" value="1"/>
</dbReference>
<keyword evidence="2" id="KW-0547">Nucleotide-binding</keyword>
<keyword evidence="3 5" id="KW-0067">ATP-binding</keyword>
<dbReference type="CDD" id="cd03230">
    <property type="entry name" value="ABC_DR_subfamily_A"/>
    <property type="match status" value="1"/>
</dbReference>
<name>A0A7C3ESN8_9CREN</name>
<dbReference type="Pfam" id="PF00005">
    <property type="entry name" value="ABC_tran"/>
    <property type="match status" value="1"/>
</dbReference>
<accession>A0A7C3ESN8</accession>
<comment type="caution">
    <text evidence="5">The sequence shown here is derived from an EMBL/GenBank/DDBJ whole genome shotgun (WGS) entry which is preliminary data.</text>
</comment>
<evidence type="ECO:0000256" key="2">
    <source>
        <dbReference type="ARBA" id="ARBA00022741"/>
    </source>
</evidence>
<dbReference type="PANTHER" id="PTHR42939:SF1">
    <property type="entry name" value="ABC TRANSPORTER ATP-BINDING PROTEIN ALBC-RELATED"/>
    <property type="match status" value="1"/>
</dbReference>
<reference evidence="5" key="1">
    <citation type="journal article" date="2020" name="mSystems">
        <title>Genome- and Community-Level Interaction Insights into Carbon Utilization and Element Cycling Functions of Hydrothermarchaeota in Hydrothermal Sediment.</title>
        <authorList>
            <person name="Zhou Z."/>
            <person name="Liu Y."/>
            <person name="Xu W."/>
            <person name="Pan J."/>
            <person name="Luo Z.H."/>
            <person name="Li M."/>
        </authorList>
    </citation>
    <scope>NUCLEOTIDE SEQUENCE [LARGE SCALE GENOMIC DNA]</scope>
    <source>
        <strain evidence="5">SpSt-468</strain>
    </source>
</reference>
<keyword evidence="1" id="KW-0813">Transport</keyword>
<dbReference type="PANTHER" id="PTHR42939">
    <property type="entry name" value="ABC TRANSPORTER ATP-BINDING PROTEIN ALBC-RELATED"/>
    <property type="match status" value="1"/>
</dbReference>
<dbReference type="InterPro" id="IPR051782">
    <property type="entry name" value="ABC_Transporter_VariousFunc"/>
</dbReference>
<evidence type="ECO:0000256" key="3">
    <source>
        <dbReference type="ARBA" id="ARBA00022840"/>
    </source>
</evidence>